<evidence type="ECO:0000259" key="2">
    <source>
        <dbReference type="Pfam" id="PF08327"/>
    </source>
</evidence>
<dbReference type="Proteomes" id="UP000306196">
    <property type="component" value="Unassembled WGS sequence"/>
</dbReference>
<keyword evidence="4" id="KW-1185">Reference proteome</keyword>
<evidence type="ECO:0000313" key="3">
    <source>
        <dbReference type="EMBL" id="TLD71539.1"/>
    </source>
</evidence>
<comment type="similarity">
    <text evidence="1">Belongs to the AHA1 family.</text>
</comment>
<evidence type="ECO:0000313" key="4">
    <source>
        <dbReference type="Proteomes" id="UP000306196"/>
    </source>
</evidence>
<dbReference type="InterPro" id="IPR023393">
    <property type="entry name" value="START-like_dom_sf"/>
</dbReference>
<dbReference type="EMBL" id="VAUV01000005">
    <property type="protein sequence ID" value="TLD71539.1"/>
    <property type="molecule type" value="Genomic_DNA"/>
</dbReference>
<dbReference type="Pfam" id="PF08327">
    <property type="entry name" value="AHSA1"/>
    <property type="match status" value="1"/>
</dbReference>
<dbReference type="AlphaFoldDB" id="A0A5R8KIU8"/>
<comment type="caution">
    <text evidence="3">The sequence shown here is derived from an EMBL/GenBank/DDBJ whole genome shotgun (WGS) entry which is preliminary data.</text>
</comment>
<sequence>MGDPQAETNRQFGDSATPGEVRFVRRLPGPIERVWAYLTETEKRRQWFVGGPMELRVGGRADLLFRHSLLSPDEEPPEECREVHDPGVPMTVRVTRCEAPHLLGITWPGESPEQESEVVFELFPQDEDVRLVLTHRGLPNDVERANVSSGWHIHTALLHARLAHNTPLPLWSARDLLAAKYQKRLGVS</sequence>
<gene>
    <name evidence="3" type="ORF">FEM03_07360</name>
</gene>
<organism evidence="3 4">
    <name type="scientific">Phragmitibacter flavus</name>
    <dbReference type="NCBI Taxonomy" id="2576071"/>
    <lineage>
        <taxon>Bacteria</taxon>
        <taxon>Pseudomonadati</taxon>
        <taxon>Verrucomicrobiota</taxon>
        <taxon>Verrucomicrobiia</taxon>
        <taxon>Verrucomicrobiales</taxon>
        <taxon>Verrucomicrobiaceae</taxon>
        <taxon>Phragmitibacter</taxon>
    </lineage>
</organism>
<proteinExistence type="inferred from homology"/>
<dbReference type="CDD" id="cd08899">
    <property type="entry name" value="SRPBCC_CalC_Aha1-like_6"/>
    <property type="match status" value="1"/>
</dbReference>
<protein>
    <submittedName>
        <fullName evidence="3">SRPBCC family protein</fullName>
    </submittedName>
</protein>
<dbReference type="InterPro" id="IPR013538">
    <property type="entry name" value="ASHA1/2-like_C"/>
</dbReference>
<accession>A0A5R8KIU8</accession>
<dbReference type="Gene3D" id="3.30.530.20">
    <property type="match status" value="1"/>
</dbReference>
<reference evidence="3 4" key="1">
    <citation type="submission" date="2019-05" db="EMBL/GenBank/DDBJ databases">
        <title>Verrucobacter flavum gen. nov., sp. nov. a new member of the family Verrucomicrobiaceae.</title>
        <authorList>
            <person name="Szuroczki S."/>
            <person name="Abbaszade G."/>
            <person name="Szabo A."/>
            <person name="Felfoldi T."/>
            <person name="Schumann P."/>
            <person name="Boka K."/>
            <person name="Keki Z."/>
            <person name="Toumi M."/>
            <person name="Toth E."/>
        </authorList>
    </citation>
    <scope>NUCLEOTIDE SEQUENCE [LARGE SCALE GENOMIC DNA]</scope>
    <source>
        <strain evidence="3 4">MG-N-17</strain>
    </source>
</reference>
<dbReference type="OrthoDB" id="9800600at2"/>
<name>A0A5R8KIU8_9BACT</name>
<dbReference type="SUPFAM" id="SSF55961">
    <property type="entry name" value="Bet v1-like"/>
    <property type="match status" value="1"/>
</dbReference>
<feature type="domain" description="Activator of Hsp90 ATPase homologue 1/2-like C-terminal" evidence="2">
    <location>
        <begin position="30"/>
        <end position="161"/>
    </location>
</feature>
<evidence type="ECO:0000256" key="1">
    <source>
        <dbReference type="ARBA" id="ARBA00006817"/>
    </source>
</evidence>